<dbReference type="SMART" id="SM00220">
    <property type="entry name" value="S_TKc"/>
    <property type="match status" value="1"/>
</dbReference>
<evidence type="ECO:0000313" key="10">
    <source>
        <dbReference type="EMBL" id="KAG5634409.1"/>
    </source>
</evidence>
<keyword evidence="4" id="KW-0547">Nucleotide-binding</keyword>
<feature type="domain" description="Protein kinase" evidence="9">
    <location>
        <begin position="1"/>
        <end position="265"/>
    </location>
</feature>
<dbReference type="EC" id="2.7.11.1" evidence="1"/>
<comment type="caution">
    <text evidence="10">The sequence shown here is derived from an EMBL/GenBank/DDBJ whole genome shotgun (WGS) entry which is preliminary data.</text>
</comment>
<evidence type="ECO:0000256" key="4">
    <source>
        <dbReference type="ARBA" id="ARBA00022741"/>
    </source>
</evidence>
<dbReference type="InterPro" id="IPR051334">
    <property type="entry name" value="SRPK"/>
</dbReference>
<evidence type="ECO:0000256" key="5">
    <source>
        <dbReference type="ARBA" id="ARBA00022777"/>
    </source>
</evidence>
<name>A0A9P7K2R2_9AGAR</name>
<evidence type="ECO:0000313" key="11">
    <source>
        <dbReference type="Proteomes" id="UP000717328"/>
    </source>
</evidence>
<dbReference type="AlphaFoldDB" id="A0A9P7K2R2"/>
<dbReference type="GO" id="GO:0050684">
    <property type="term" value="P:regulation of mRNA processing"/>
    <property type="evidence" value="ECO:0007669"/>
    <property type="project" value="TreeGrafter"/>
</dbReference>
<dbReference type="SUPFAM" id="SSF56112">
    <property type="entry name" value="Protein kinase-like (PK-like)"/>
    <property type="match status" value="1"/>
</dbReference>
<comment type="catalytic activity">
    <reaction evidence="7">
        <text>L-threonyl-[protein] + ATP = O-phospho-L-threonyl-[protein] + ADP + H(+)</text>
        <dbReference type="Rhea" id="RHEA:46608"/>
        <dbReference type="Rhea" id="RHEA-COMP:11060"/>
        <dbReference type="Rhea" id="RHEA-COMP:11605"/>
        <dbReference type="ChEBI" id="CHEBI:15378"/>
        <dbReference type="ChEBI" id="CHEBI:30013"/>
        <dbReference type="ChEBI" id="CHEBI:30616"/>
        <dbReference type="ChEBI" id="CHEBI:61977"/>
        <dbReference type="ChEBI" id="CHEBI:456216"/>
        <dbReference type="EC" id="2.7.11.1"/>
    </reaction>
</comment>
<dbReference type="PANTHER" id="PTHR47634:SF9">
    <property type="entry name" value="PROTEIN KINASE DOMAIN-CONTAINING PROTEIN-RELATED"/>
    <property type="match status" value="1"/>
</dbReference>
<evidence type="ECO:0000259" key="9">
    <source>
        <dbReference type="PROSITE" id="PS50011"/>
    </source>
</evidence>
<dbReference type="GO" id="GO:0004674">
    <property type="term" value="F:protein serine/threonine kinase activity"/>
    <property type="evidence" value="ECO:0007669"/>
    <property type="project" value="UniProtKB-KW"/>
</dbReference>
<gene>
    <name evidence="10" type="ORF">H0H81_002082</name>
</gene>
<proteinExistence type="predicted"/>
<evidence type="ECO:0000256" key="3">
    <source>
        <dbReference type="ARBA" id="ARBA00022679"/>
    </source>
</evidence>
<dbReference type="EMBL" id="JABCKI010006428">
    <property type="protein sequence ID" value="KAG5634409.1"/>
    <property type="molecule type" value="Genomic_DNA"/>
</dbReference>
<keyword evidence="5" id="KW-0418">Kinase</keyword>
<keyword evidence="11" id="KW-1185">Reference proteome</keyword>
<dbReference type="Proteomes" id="UP000717328">
    <property type="component" value="Unassembled WGS sequence"/>
</dbReference>
<dbReference type="PROSITE" id="PS50011">
    <property type="entry name" value="PROTEIN_KINASE_DOM"/>
    <property type="match status" value="1"/>
</dbReference>
<dbReference type="GO" id="GO:0005524">
    <property type="term" value="F:ATP binding"/>
    <property type="evidence" value="ECO:0007669"/>
    <property type="project" value="UniProtKB-KW"/>
</dbReference>
<reference evidence="10" key="1">
    <citation type="submission" date="2021-02" db="EMBL/GenBank/DDBJ databases">
        <authorList>
            <person name="Nieuwenhuis M."/>
            <person name="Van De Peppel L.J.J."/>
        </authorList>
    </citation>
    <scope>NUCLEOTIDE SEQUENCE</scope>
    <source>
        <strain evidence="10">D49</strain>
    </source>
</reference>
<evidence type="ECO:0000256" key="2">
    <source>
        <dbReference type="ARBA" id="ARBA00022527"/>
    </source>
</evidence>
<protein>
    <recommendedName>
        <fullName evidence="1">non-specific serine/threonine protein kinase</fullName>
        <ecNumber evidence="1">2.7.11.1</ecNumber>
    </recommendedName>
</protein>
<keyword evidence="3" id="KW-0808">Transferase</keyword>
<dbReference type="InterPro" id="IPR011009">
    <property type="entry name" value="Kinase-like_dom_sf"/>
</dbReference>
<dbReference type="Gene3D" id="1.10.510.10">
    <property type="entry name" value="Transferase(Phosphotransferase) domain 1"/>
    <property type="match status" value="1"/>
</dbReference>
<comment type="catalytic activity">
    <reaction evidence="8">
        <text>L-seryl-[protein] + ATP = O-phospho-L-seryl-[protein] + ADP + H(+)</text>
        <dbReference type="Rhea" id="RHEA:17989"/>
        <dbReference type="Rhea" id="RHEA-COMP:9863"/>
        <dbReference type="Rhea" id="RHEA-COMP:11604"/>
        <dbReference type="ChEBI" id="CHEBI:15378"/>
        <dbReference type="ChEBI" id="CHEBI:29999"/>
        <dbReference type="ChEBI" id="CHEBI:30616"/>
        <dbReference type="ChEBI" id="CHEBI:83421"/>
        <dbReference type="ChEBI" id="CHEBI:456216"/>
        <dbReference type="EC" id="2.7.11.1"/>
    </reaction>
</comment>
<organism evidence="10 11">
    <name type="scientific">Sphagnurus paluster</name>
    <dbReference type="NCBI Taxonomy" id="117069"/>
    <lineage>
        <taxon>Eukaryota</taxon>
        <taxon>Fungi</taxon>
        <taxon>Dikarya</taxon>
        <taxon>Basidiomycota</taxon>
        <taxon>Agaricomycotina</taxon>
        <taxon>Agaricomycetes</taxon>
        <taxon>Agaricomycetidae</taxon>
        <taxon>Agaricales</taxon>
        <taxon>Tricholomatineae</taxon>
        <taxon>Lyophyllaceae</taxon>
        <taxon>Sphagnurus</taxon>
    </lineage>
</organism>
<feature type="non-terminal residue" evidence="10">
    <location>
        <position position="265"/>
    </location>
</feature>
<evidence type="ECO:0000256" key="8">
    <source>
        <dbReference type="ARBA" id="ARBA00048679"/>
    </source>
</evidence>
<dbReference type="PANTHER" id="PTHR47634">
    <property type="entry name" value="PROTEIN KINASE DOMAIN-CONTAINING PROTEIN-RELATED"/>
    <property type="match status" value="1"/>
</dbReference>
<evidence type="ECO:0000256" key="6">
    <source>
        <dbReference type="ARBA" id="ARBA00022840"/>
    </source>
</evidence>
<dbReference type="OrthoDB" id="5979581at2759"/>
<reference evidence="10" key="2">
    <citation type="submission" date="2021-10" db="EMBL/GenBank/DDBJ databases">
        <title>Phylogenomics reveals ancestral predisposition of the termite-cultivated fungus Termitomyces towards a domesticated lifestyle.</title>
        <authorList>
            <person name="Auxier B."/>
            <person name="Grum-Grzhimaylo A."/>
            <person name="Cardenas M.E."/>
            <person name="Lodge J.D."/>
            <person name="Laessoe T."/>
            <person name="Pedersen O."/>
            <person name="Smith M.E."/>
            <person name="Kuyper T.W."/>
            <person name="Franco-Molano E.A."/>
            <person name="Baroni T.J."/>
            <person name="Aanen D.K."/>
        </authorList>
    </citation>
    <scope>NUCLEOTIDE SEQUENCE</scope>
    <source>
        <strain evidence="10">D49</strain>
    </source>
</reference>
<dbReference type="InterPro" id="IPR000719">
    <property type="entry name" value="Prot_kinase_dom"/>
</dbReference>
<sequence length="265" mass="29275">RAVAMKITVADEDANSRREADILKYLFPADSDASEHPGKQHVLRLLDHFEIKGPNGTHQVLVTDVLVPLESLQDMSLKDTSFDWKRACYESLLGLSYLAHKGIVHGDLHTSNIAFSFPALNTLTGQKVASLMDMISFPVLPRRMEDQSDSLPKYLIERADFFTLMGDLIGKHGTRGTHAVIVDFGLGGDDKVLATMEQVTTALCEISGIEGATTISPKTSRLRCDKVLAELLSHMLRMNPAERQAPEILLNSPWFDSVKGETTMP</sequence>
<keyword evidence="2" id="KW-0723">Serine/threonine-protein kinase</keyword>
<accession>A0A9P7K2R2</accession>
<evidence type="ECO:0000256" key="7">
    <source>
        <dbReference type="ARBA" id="ARBA00047899"/>
    </source>
</evidence>
<dbReference type="GO" id="GO:0000245">
    <property type="term" value="P:spliceosomal complex assembly"/>
    <property type="evidence" value="ECO:0007669"/>
    <property type="project" value="TreeGrafter"/>
</dbReference>
<evidence type="ECO:0000256" key="1">
    <source>
        <dbReference type="ARBA" id="ARBA00012513"/>
    </source>
</evidence>
<dbReference type="Gene3D" id="3.30.200.20">
    <property type="entry name" value="Phosphorylase Kinase, domain 1"/>
    <property type="match status" value="1"/>
</dbReference>
<keyword evidence="6" id="KW-0067">ATP-binding</keyword>